<evidence type="ECO:0000313" key="5">
    <source>
        <dbReference type="Proteomes" id="UP000800097"/>
    </source>
</evidence>
<evidence type="ECO:0008006" key="6">
    <source>
        <dbReference type="Google" id="ProtNLM"/>
    </source>
</evidence>
<dbReference type="Proteomes" id="UP000800097">
    <property type="component" value="Unassembled WGS sequence"/>
</dbReference>
<dbReference type="RefSeq" id="XP_033650272.1">
    <property type="nucleotide sequence ID" value="XM_033799168.1"/>
</dbReference>
<feature type="signal peptide" evidence="3">
    <location>
        <begin position="1"/>
        <end position="17"/>
    </location>
</feature>
<keyword evidence="2" id="KW-0812">Transmembrane</keyword>
<keyword evidence="2" id="KW-1133">Transmembrane helix</keyword>
<dbReference type="GeneID" id="54552343"/>
<name>A0A6A6J976_WESOR</name>
<dbReference type="AlphaFoldDB" id="A0A6A6J976"/>
<protein>
    <recommendedName>
        <fullName evidence="6">Mid2 domain-containing protein</fullName>
    </recommendedName>
</protein>
<feature type="region of interest" description="Disordered" evidence="1">
    <location>
        <begin position="143"/>
        <end position="190"/>
    </location>
</feature>
<feature type="transmembrane region" description="Helical" evidence="2">
    <location>
        <begin position="196"/>
        <end position="215"/>
    </location>
</feature>
<keyword evidence="2" id="KW-0472">Membrane</keyword>
<feature type="region of interest" description="Disordered" evidence="1">
    <location>
        <begin position="280"/>
        <end position="302"/>
    </location>
</feature>
<keyword evidence="5" id="KW-1185">Reference proteome</keyword>
<feature type="compositionally biased region" description="Basic and acidic residues" evidence="1">
    <location>
        <begin position="286"/>
        <end position="302"/>
    </location>
</feature>
<evidence type="ECO:0000256" key="2">
    <source>
        <dbReference type="SAM" id="Phobius"/>
    </source>
</evidence>
<reference evidence="4" key="1">
    <citation type="journal article" date="2020" name="Stud. Mycol.">
        <title>101 Dothideomycetes genomes: a test case for predicting lifestyles and emergence of pathogens.</title>
        <authorList>
            <person name="Haridas S."/>
            <person name="Albert R."/>
            <person name="Binder M."/>
            <person name="Bloem J."/>
            <person name="Labutti K."/>
            <person name="Salamov A."/>
            <person name="Andreopoulos B."/>
            <person name="Baker S."/>
            <person name="Barry K."/>
            <person name="Bills G."/>
            <person name="Bluhm B."/>
            <person name="Cannon C."/>
            <person name="Castanera R."/>
            <person name="Culley D."/>
            <person name="Daum C."/>
            <person name="Ezra D."/>
            <person name="Gonzalez J."/>
            <person name="Henrissat B."/>
            <person name="Kuo A."/>
            <person name="Liang C."/>
            <person name="Lipzen A."/>
            <person name="Lutzoni F."/>
            <person name="Magnuson J."/>
            <person name="Mondo S."/>
            <person name="Nolan M."/>
            <person name="Ohm R."/>
            <person name="Pangilinan J."/>
            <person name="Park H.-J."/>
            <person name="Ramirez L."/>
            <person name="Alfaro M."/>
            <person name="Sun H."/>
            <person name="Tritt A."/>
            <person name="Yoshinaga Y."/>
            <person name="Zwiers L.-H."/>
            <person name="Turgeon B."/>
            <person name="Goodwin S."/>
            <person name="Spatafora J."/>
            <person name="Crous P."/>
            <person name="Grigoriev I."/>
        </authorList>
    </citation>
    <scope>NUCLEOTIDE SEQUENCE</scope>
    <source>
        <strain evidence="4">CBS 379.55</strain>
    </source>
</reference>
<organism evidence="4 5">
    <name type="scientific">Westerdykella ornata</name>
    <dbReference type="NCBI Taxonomy" id="318751"/>
    <lineage>
        <taxon>Eukaryota</taxon>
        <taxon>Fungi</taxon>
        <taxon>Dikarya</taxon>
        <taxon>Ascomycota</taxon>
        <taxon>Pezizomycotina</taxon>
        <taxon>Dothideomycetes</taxon>
        <taxon>Pleosporomycetidae</taxon>
        <taxon>Pleosporales</taxon>
        <taxon>Sporormiaceae</taxon>
        <taxon>Westerdykella</taxon>
    </lineage>
</organism>
<gene>
    <name evidence="4" type="ORF">EI97DRAFT_436667</name>
</gene>
<evidence type="ECO:0000313" key="4">
    <source>
        <dbReference type="EMBL" id="KAF2272733.1"/>
    </source>
</evidence>
<feature type="chain" id="PRO_5025423800" description="Mid2 domain-containing protein" evidence="3">
    <location>
        <begin position="18"/>
        <end position="302"/>
    </location>
</feature>
<accession>A0A6A6J976</accession>
<dbReference type="EMBL" id="ML986517">
    <property type="protein sequence ID" value="KAF2272733.1"/>
    <property type="molecule type" value="Genomic_DNA"/>
</dbReference>
<evidence type="ECO:0000256" key="3">
    <source>
        <dbReference type="SAM" id="SignalP"/>
    </source>
</evidence>
<evidence type="ECO:0000256" key="1">
    <source>
        <dbReference type="SAM" id="MobiDB-lite"/>
    </source>
</evidence>
<dbReference type="OrthoDB" id="5215637at2759"/>
<proteinExistence type="predicted"/>
<keyword evidence="3" id="KW-0732">Signal</keyword>
<sequence length="302" mass="32352">MLRHLFFALTLVYSVESACYWRNGTQDPSPDYEPCSSDLSNPLHTVCCAKWDTCLPNGLCQSNRDQDIWRETCTKKNWDEGGCQELCSNERESQRENSIKVTPCDGTPSSLTWCCGDNNTACCADGGNALRYTIARRFGDPIPAASPNSSSSSIATSTPTSSTSSQSLSPNTTSKASSGSTTPSTSSGGLSSGAKAGIGIGAAFGALALIGLGLFMKKAMRWRKKALDAEKDKSVAILPPEEFPGFATPPSNGKWAYQGTFSQPEECVHELSATRDTVEILTSPIDRQRPESVKEPHSSQSP</sequence>